<keyword evidence="5" id="KW-0479">Metal-binding</keyword>
<dbReference type="PROSITE" id="PS50011">
    <property type="entry name" value="PROTEIN_KINASE_DOM"/>
    <property type="match status" value="1"/>
</dbReference>
<dbReference type="InterPro" id="IPR011009">
    <property type="entry name" value="Kinase-like_dom_sf"/>
</dbReference>
<evidence type="ECO:0000256" key="9">
    <source>
        <dbReference type="ARBA" id="ARBA00022840"/>
    </source>
</evidence>
<dbReference type="GO" id="GO:0046872">
    <property type="term" value="F:metal ion binding"/>
    <property type="evidence" value="ECO:0007669"/>
    <property type="project" value="UniProtKB-KW"/>
</dbReference>
<feature type="compositionally biased region" description="Polar residues" evidence="12">
    <location>
        <begin position="405"/>
        <end position="428"/>
    </location>
</feature>
<dbReference type="SMART" id="SM00455">
    <property type="entry name" value="RBD"/>
    <property type="match status" value="1"/>
</dbReference>
<dbReference type="InterPro" id="IPR000719">
    <property type="entry name" value="Prot_kinase_dom"/>
</dbReference>
<evidence type="ECO:0000256" key="7">
    <source>
        <dbReference type="ARBA" id="ARBA00022777"/>
    </source>
</evidence>
<dbReference type="SUPFAM" id="SSF57889">
    <property type="entry name" value="Cysteine-rich domain"/>
    <property type="match status" value="1"/>
</dbReference>
<dbReference type="GO" id="GO:0006950">
    <property type="term" value="P:response to stress"/>
    <property type="evidence" value="ECO:0007669"/>
    <property type="project" value="UniProtKB-ARBA"/>
</dbReference>
<evidence type="ECO:0000256" key="10">
    <source>
        <dbReference type="PROSITE-ProRule" id="PRU10141"/>
    </source>
</evidence>
<evidence type="ECO:0000256" key="11">
    <source>
        <dbReference type="SAM" id="Coils"/>
    </source>
</evidence>
<dbReference type="SMART" id="SM00109">
    <property type="entry name" value="C1"/>
    <property type="match status" value="1"/>
</dbReference>
<feature type="domain" description="Protein kinase" evidence="13">
    <location>
        <begin position="462"/>
        <end position="722"/>
    </location>
</feature>
<accession>A0AAW1A994</accession>
<evidence type="ECO:0000313" key="16">
    <source>
        <dbReference type="EMBL" id="KAK9306325.1"/>
    </source>
</evidence>
<dbReference type="Pfam" id="PF07714">
    <property type="entry name" value="PK_Tyr_Ser-Thr"/>
    <property type="match status" value="1"/>
</dbReference>
<dbReference type="InterPro" id="IPR029071">
    <property type="entry name" value="Ubiquitin-like_domsf"/>
</dbReference>
<dbReference type="Gene3D" id="3.10.20.90">
    <property type="entry name" value="Phosphatidylinositol 3-kinase Catalytic Subunit, Chain A, domain 1"/>
    <property type="match status" value="1"/>
</dbReference>
<evidence type="ECO:0000259" key="15">
    <source>
        <dbReference type="PROSITE" id="PS50898"/>
    </source>
</evidence>
<keyword evidence="9 10" id="KW-0067">ATP-binding</keyword>
<comment type="similarity">
    <text evidence="1">Belongs to the protein kinase superfamily. TKL Ser/Thr protein kinase family. RAF subfamily.</text>
</comment>
<keyword evidence="7" id="KW-0418">Kinase</keyword>
<dbReference type="FunFam" id="1.10.510.10:FF:000036">
    <property type="entry name" value="RAF proto-oncogene serine/threonine-protein kinase"/>
    <property type="match status" value="1"/>
</dbReference>
<dbReference type="SUPFAM" id="SSF54236">
    <property type="entry name" value="Ubiquitin-like"/>
    <property type="match status" value="1"/>
</dbReference>
<dbReference type="InterPro" id="IPR008271">
    <property type="entry name" value="Ser/Thr_kinase_AS"/>
</dbReference>
<feature type="binding site" evidence="10">
    <location>
        <position position="488"/>
    </location>
    <ligand>
        <name>ATP</name>
        <dbReference type="ChEBI" id="CHEBI:30616"/>
    </ligand>
</feature>
<dbReference type="SMART" id="SM00220">
    <property type="entry name" value="S_TKc"/>
    <property type="match status" value="1"/>
</dbReference>
<feature type="compositionally biased region" description="Basic residues" evidence="12">
    <location>
        <begin position="46"/>
        <end position="59"/>
    </location>
</feature>
<keyword evidence="6 10" id="KW-0547">Nucleotide-binding</keyword>
<dbReference type="CDD" id="cd01816">
    <property type="entry name" value="RBD_RAF"/>
    <property type="match status" value="1"/>
</dbReference>
<feature type="region of interest" description="Disordered" evidence="12">
    <location>
        <begin position="151"/>
        <end position="175"/>
    </location>
</feature>
<feature type="compositionally biased region" description="Low complexity" evidence="12">
    <location>
        <begin position="33"/>
        <end position="45"/>
    </location>
</feature>
<dbReference type="InterPro" id="IPR002219">
    <property type="entry name" value="PKC_DAG/PE"/>
</dbReference>
<proteinExistence type="inferred from homology"/>
<dbReference type="InterPro" id="IPR017441">
    <property type="entry name" value="Protein_kinase_ATP_BS"/>
</dbReference>
<dbReference type="SUPFAM" id="SSF56112">
    <property type="entry name" value="Protein kinase-like (PK-like)"/>
    <property type="match status" value="1"/>
</dbReference>
<dbReference type="PROSITE" id="PS00479">
    <property type="entry name" value="ZF_DAG_PE_1"/>
    <property type="match status" value="1"/>
</dbReference>
<sequence length="775" mass="86830">MAVIGEQKYYTAIRANAYTEFSCRRFEAIDSVTAPSPATSSSTVSSRHRRQRRKLHHVHLAMSSSRGSGPDSGEVSDSEDSYLDTDPLRYELRNIQNVIHVTRQNIDALNNRFAGFQHPPSIYLNEYQELTSKLHDLESKEQKLNELLNTGRVSGSASTSESESRDANASATGQRTPMKSLLRAYLPNQQRTSVQVREGLSLRDALARAMKLRNLTTEMCVVYILGADSKYLTSWDTDISLLDCDEISVEILDKFPITTSISHNFVRKTFFSLAFCECCRKLLFQGFYCRTCNYRFHQRCAGGVPALCHQVRMQDAYYQALLAHNLESTAGILQLPSGYGLSRSMSPSLAPSRNQRHPRSLGQQDRSSSAPNVCFNMVKPSGESANLDEYSRSQSLGRPIGIIQSVASPGNSPTKHSQSTQASPTSTLRPKRPRARSADESAKNLLAPRESIEDWEIPADEILIGARIGSGSFGTVYKAHWHGPVAVKTLNVKIPTAAQLQAFKNEVAVLRKTRHVNILLFMGCVSKPQLAIVTQWCEGSSLYKHLHVFETKFDLFTLIEIGRQTAQGMDYLHAKNIIHRDLKSNNIFLHDDLTVKIGDFGLATAKTRWSGSQQFHQPSGSILWMAPEVIRMQEENPYSFQSDVYAFGVVLFELLSGQLPYSHINNKDQILFMVGRGNLRPDLNKLRSDTPKALKRLTEHCIKFSREDRPIFRQILANLEGLSRGLPKITRSASEPNLNRTQLQSDDFIYTCASPKTPVNFQFGAFSFYPSGGNI</sequence>
<keyword evidence="4" id="KW-0808">Transferase</keyword>
<dbReference type="InterPro" id="IPR051681">
    <property type="entry name" value="Ser/Thr_Kinases-Pseudokinases"/>
</dbReference>
<dbReference type="Pfam" id="PF00130">
    <property type="entry name" value="C1_1"/>
    <property type="match status" value="1"/>
</dbReference>
<feature type="domain" description="Phorbol-ester/DAG-type" evidence="14">
    <location>
        <begin position="262"/>
        <end position="308"/>
    </location>
</feature>
<dbReference type="InterPro" id="IPR046349">
    <property type="entry name" value="C1-like_sf"/>
</dbReference>
<dbReference type="Gene3D" id="3.30.200.20">
    <property type="entry name" value="Phosphorylase Kinase, domain 1"/>
    <property type="match status" value="1"/>
</dbReference>
<evidence type="ECO:0000256" key="4">
    <source>
        <dbReference type="ARBA" id="ARBA00022679"/>
    </source>
</evidence>
<dbReference type="Pfam" id="PF02196">
    <property type="entry name" value="RBD"/>
    <property type="match status" value="1"/>
</dbReference>
<dbReference type="CDD" id="cd14062">
    <property type="entry name" value="STKc_Raf"/>
    <property type="match status" value="1"/>
</dbReference>
<gene>
    <name evidence="16" type="ORF">QLX08_003018</name>
</gene>
<evidence type="ECO:0000256" key="3">
    <source>
        <dbReference type="ARBA" id="ARBA00022527"/>
    </source>
</evidence>
<feature type="domain" description="RBD" evidence="15">
    <location>
        <begin position="180"/>
        <end position="252"/>
    </location>
</feature>
<dbReference type="GO" id="GO:0004709">
    <property type="term" value="F:MAP kinase kinase kinase activity"/>
    <property type="evidence" value="ECO:0007669"/>
    <property type="project" value="TreeGrafter"/>
</dbReference>
<dbReference type="InterPro" id="IPR001245">
    <property type="entry name" value="Ser-Thr/Tyr_kinase_cat_dom"/>
</dbReference>
<organism evidence="16 17">
    <name type="scientific">Tetragonisca angustula</name>
    <dbReference type="NCBI Taxonomy" id="166442"/>
    <lineage>
        <taxon>Eukaryota</taxon>
        <taxon>Metazoa</taxon>
        <taxon>Ecdysozoa</taxon>
        <taxon>Arthropoda</taxon>
        <taxon>Hexapoda</taxon>
        <taxon>Insecta</taxon>
        <taxon>Pterygota</taxon>
        <taxon>Neoptera</taxon>
        <taxon>Endopterygota</taxon>
        <taxon>Hymenoptera</taxon>
        <taxon>Apocrita</taxon>
        <taxon>Aculeata</taxon>
        <taxon>Apoidea</taxon>
        <taxon>Anthophila</taxon>
        <taxon>Apidae</taxon>
        <taxon>Tetragonisca</taxon>
    </lineage>
</organism>
<evidence type="ECO:0000256" key="8">
    <source>
        <dbReference type="ARBA" id="ARBA00022833"/>
    </source>
</evidence>
<dbReference type="FunFam" id="3.30.200.20:FF:000024">
    <property type="entry name" value="B-Raf proto-oncogene serine/threonine-protein kinase"/>
    <property type="match status" value="1"/>
</dbReference>
<feature type="region of interest" description="Disordered" evidence="12">
    <location>
        <begin position="344"/>
        <end position="375"/>
    </location>
</feature>
<dbReference type="EMBL" id="JAWNGG020000042">
    <property type="protein sequence ID" value="KAK9306325.1"/>
    <property type="molecule type" value="Genomic_DNA"/>
</dbReference>
<dbReference type="GO" id="GO:0005524">
    <property type="term" value="F:ATP binding"/>
    <property type="evidence" value="ECO:0007669"/>
    <property type="project" value="UniProtKB-UniRule"/>
</dbReference>
<feature type="region of interest" description="Disordered" evidence="12">
    <location>
        <begin position="33"/>
        <end position="82"/>
    </location>
</feature>
<dbReference type="PROSITE" id="PS00108">
    <property type="entry name" value="PROTEIN_KINASE_ST"/>
    <property type="match status" value="1"/>
</dbReference>
<dbReference type="PROSITE" id="PS50898">
    <property type="entry name" value="RBD"/>
    <property type="match status" value="1"/>
</dbReference>
<feature type="compositionally biased region" description="Polar residues" evidence="12">
    <location>
        <begin position="344"/>
        <end position="353"/>
    </location>
</feature>
<dbReference type="PROSITE" id="PS50081">
    <property type="entry name" value="ZF_DAG_PE_2"/>
    <property type="match status" value="1"/>
</dbReference>
<keyword evidence="3" id="KW-0723">Serine/threonine-protein kinase</keyword>
<evidence type="ECO:0000256" key="2">
    <source>
        <dbReference type="ARBA" id="ARBA00012513"/>
    </source>
</evidence>
<evidence type="ECO:0000313" key="17">
    <source>
        <dbReference type="Proteomes" id="UP001432146"/>
    </source>
</evidence>
<dbReference type="PROSITE" id="PS00107">
    <property type="entry name" value="PROTEIN_KINASE_ATP"/>
    <property type="match status" value="1"/>
</dbReference>
<dbReference type="PANTHER" id="PTHR44329:SF262">
    <property type="entry name" value="RAF HOMOLOG SERINE_THREONINE-PROTEIN KINASE RAF"/>
    <property type="match status" value="1"/>
</dbReference>
<dbReference type="InterPro" id="IPR003116">
    <property type="entry name" value="RBD_dom"/>
</dbReference>
<dbReference type="PANTHER" id="PTHR44329">
    <property type="entry name" value="SERINE/THREONINE-PROTEIN KINASE TNNI3K-RELATED"/>
    <property type="match status" value="1"/>
</dbReference>
<evidence type="ECO:0000256" key="6">
    <source>
        <dbReference type="ARBA" id="ARBA00022741"/>
    </source>
</evidence>
<dbReference type="AlphaFoldDB" id="A0AAW1A994"/>
<keyword evidence="17" id="KW-1185">Reference proteome</keyword>
<keyword evidence="11" id="KW-0175">Coiled coil</keyword>
<comment type="caution">
    <text evidence="16">The sequence shown here is derived from an EMBL/GenBank/DDBJ whole genome shotgun (WGS) entry which is preliminary data.</text>
</comment>
<feature type="compositionally biased region" description="Polar residues" evidence="12">
    <location>
        <begin position="361"/>
        <end position="371"/>
    </location>
</feature>
<evidence type="ECO:0000256" key="1">
    <source>
        <dbReference type="ARBA" id="ARBA00010507"/>
    </source>
</evidence>
<evidence type="ECO:0000256" key="5">
    <source>
        <dbReference type="ARBA" id="ARBA00022723"/>
    </source>
</evidence>
<dbReference type="CDD" id="cd20811">
    <property type="entry name" value="C1_Raf"/>
    <property type="match status" value="1"/>
</dbReference>
<evidence type="ECO:0000259" key="14">
    <source>
        <dbReference type="PROSITE" id="PS50081"/>
    </source>
</evidence>
<name>A0AAW1A994_9HYME</name>
<dbReference type="Proteomes" id="UP001432146">
    <property type="component" value="Unassembled WGS sequence"/>
</dbReference>
<dbReference type="EC" id="2.7.11.1" evidence="2"/>
<dbReference type="Gene3D" id="3.30.60.20">
    <property type="match status" value="1"/>
</dbReference>
<evidence type="ECO:0000259" key="13">
    <source>
        <dbReference type="PROSITE" id="PS50011"/>
    </source>
</evidence>
<reference evidence="16 17" key="1">
    <citation type="submission" date="2024-05" db="EMBL/GenBank/DDBJ databases">
        <title>The nuclear and mitochondrial genome assemblies of Tetragonisca angustula (Apidae: Meliponini), a tiny yet remarkable pollinator in the Neotropics.</title>
        <authorList>
            <person name="Ferrari R."/>
            <person name="Ricardo P.C."/>
            <person name="Dias F.C."/>
            <person name="Araujo N.S."/>
            <person name="Soares D.O."/>
            <person name="Zhou Q.-S."/>
            <person name="Zhu C.-D."/>
            <person name="Coutinho L."/>
            <person name="Airas M.C."/>
            <person name="Batista T.M."/>
        </authorList>
    </citation>
    <scope>NUCLEOTIDE SEQUENCE [LARGE SCALE GENOMIC DNA]</scope>
    <source>
        <strain evidence="16">ASF017062</strain>
        <tissue evidence="16">Abdomen</tissue>
    </source>
</reference>
<evidence type="ECO:0000256" key="12">
    <source>
        <dbReference type="SAM" id="MobiDB-lite"/>
    </source>
</evidence>
<protein>
    <recommendedName>
        <fullName evidence="2">non-specific serine/threonine protein kinase</fullName>
        <ecNumber evidence="2">2.7.11.1</ecNumber>
    </recommendedName>
</protein>
<keyword evidence="8" id="KW-0862">Zinc</keyword>
<feature type="region of interest" description="Disordered" evidence="12">
    <location>
        <begin position="403"/>
        <end position="445"/>
    </location>
</feature>
<feature type="coiled-coil region" evidence="11">
    <location>
        <begin position="92"/>
        <end position="150"/>
    </location>
</feature>
<dbReference type="Gene3D" id="1.10.510.10">
    <property type="entry name" value="Transferase(Phosphotransferase) domain 1"/>
    <property type="match status" value="1"/>
</dbReference>